<reference evidence="1 2" key="1">
    <citation type="submission" date="2016-06" db="EMBL/GenBank/DDBJ databases">
        <title>Draft Genome Sequence of Tenacibaculum soleae UCD-KL19.</title>
        <authorList>
            <person name="Eisen J.A."/>
            <person name="Coil D.A."/>
            <person name="Lujan K.M."/>
        </authorList>
    </citation>
    <scope>NUCLEOTIDE SEQUENCE [LARGE SCALE GENOMIC DNA]</scope>
    <source>
        <strain evidence="1 2">UCD-KL19</strain>
    </source>
</reference>
<dbReference type="Pfam" id="PF13620">
    <property type="entry name" value="CarboxypepD_reg"/>
    <property type="match status" value="1"/>
</dbReference>
<comment type="caution">
    <text evidence="1">The sequence shown here is derived from an EMBL/GenBank/DDBJ whole genome shotgun (WGS) entry which is preliminary data.</text>
</comment>
<keyword evidence="2" id="KW-1185">Reference proteome</keyword>
<dbReference type="OrthoDB" id="973965at2"/>
<name>A0A1B9Y1A0_9FLAO</name>
<dbReference type="Gene3D" id="2.60.40.1120">
    <property type="entry name" value="Carboxypeptidase-like, regulatory domain"/>
    <property type="match status" value="1"/>
</dbReference>
<dbReference type="SUPFAM" id="SSF49464">
    <property type="entry name" value="Carboxypeptidase regulatory domain-like"/>
    <property type="match status" value="1"/>
</dbReference>
<dbReference type="EMBL" id="MAKX01000001">
    <property type="protein sequence ID" value="OCK43481.1"/>
    <property type="molecule type" value="Genomic_DNA"/>
</dbReference>
<dbReference type="InterPro" id="IPR008969">
    <property type="entry name" value="CarboxyPept-like_regulatory"/>
</dbReference>
<organism evidence="1 2">
    <name type="scientific">Tenacibaculum soleae</name>
    <dbReference type="NCBI Taxonomy" id="447689"/>
    <lineage>
        <taxon>Bacteria</taxon>
        <taxon>Pseudomonadati</taxon>
        <taxon>Bacteroidota</taxon>
        <taxon>Flavobacteriia</taxon>
        <taxon>Flavobacteriales</taxon>
        <taxon>Flavobacteriaceae</taxon>
        <taxon>Tenacibaculum</taxon>
    </lineage>
</organism>
<protein>
    <recommendedName>
        <fullName evidence="3">Carboxypeptidase regulatory-like domain-containing protein</fullName>
    </recommendedName>
</protein>
<evidence type="ECO:0008006" key="3">
    <source>
        <dbReference type="Google" id="ProtNLM"/>
    </source>
</evidence>
<evidence type="ECO:0000313" key="2">
    <source>
        <dbReference type="Proteomes" id="UP000093186"/>
    </source>
</evidence>
<dbReference type="PROSITE" id="PS51257">
    <property type="entry name" value="PROKAR_LIPOPROTEIN"/>
    <property type="match status" value="1"/>
</dbReference>
<dbReference type="STRING" id="447689.BA195_01900"/>
<dbReference type="AlphaFoldDB" id="A0A1B9Y1A0"/>
<sequence length="268" mass="29784">MKKLVPLLSICILLFTACNSDNDDIPIIVATEIYNFTGTVVDGSNAPIENATITLTTHEVTTDENGNFTLNNVTLETDYAYIKVAKDDYIGGLRMLTSLEENNTIKFSLLNDHLVTILGTGGDSEVNFPTGLKFKINGNIKKEDGSPFAGFMYPVIHHITPFNLAIETIIPGENSMSEDNYGFVYVKLEDATKNWLDIANGHSATLEFDIDDDLLPTAPETVKVYNFNKETGLWILYGTATKTKILDVWVYQTTIASFKNAWFKLEAE</sequence>
<proteinExistence type="predicted"/>
<gene>
    <name evidence="1" type="ORF">BA195_01900</name>
</gene>
<dbReference type="RefSeq" id="WP_068701883.1">
    <property type="nucleotide sequence ID" value="NZ_MAKX01000001.1"/>
</dbReference>
<evidence type="ECO:0000313" key="1">
    <source>
        <dbReference type="EMBL" id="OCK43481.1"/>
    </source>
</evidence>
<dbReference type="Proteomes" id="UP000093186">
    <property type="component" value="Unassembled WGS sequence"/>
</dbReference>
<accession>A0A1B9Y1A0</accession>